<dbReference type="AlphaFoldDB" id="A0A7U4LG36"/>
<feature type="coiled-coil region" evidence="1">
    <location>
        <begin position="91"/>
        <end position="125"/>
    </location>
</feature>
<sequence>MSIWPRIVAGIAGTALIWAAADRFRQAALVKALRHDAAACVMASKTPGSVLDSCAPDIVLRVRQAWAAQQCEAAIKASDLYAIRAVCGEQVKRGQAALDAAQANLADAREQIARIRQDSDAALARAELRATDQADRKAHDDRTIDAAPRLDDGRVLCDAGCLRALGGEPAAAQP</sequence>
<name>A0A7U4LG36_9SPHN</name>
<organism evidence="2 3">
    <name type="scientific">Sphingomonas hengshuiensis</name>
    <dbReference type="NCBI Taxonomy" id="1609977"/>
    <lineage>
        <taxon>Bacteria</taxon>
        <taxon>Pseudomonadati</taxon>
        <taxon>Pseudomonadota</taxon>
        <taxon>Alphaproteobacteria</taxon>
        <taxon>Sphingomonadales</taxon>
        <taxon>Sphingomonadaceae</taxon>
        <taxon>Sphingomonas</taxon>
    </lineage>
</organism>
<accession>A0A7U4LG36</accession>
<gene>
    <name evidence="2" type="ORF">TS85_17170</name>
</gene>
<reference evidence="2 3" key="1">
    <citation type="journal article" date="2015" name="Int. J. Syst. Evol. Microbiol.">
        <title>Sphingomonas hengshuiensis sp. nov., isolated from lake wetland.</title>
        <authorList>
            <person name="Wei S."/>
            <person name="Wang T."/>
            <person name="Liu H."/>
            <person name="Zhang C."/>
            <person name="Guo J."/>
            <person name="Wang Q."/>
            <person name="Liang K."/>
            <person name="Zhang Z."/>
        </authorList>
    </citation>
    <scope>NUCLEOTIDE SEQUENCE [LARGE SCALE GENOMIC DNA]</scope>
    <source>
        <strain evidence="2 3">WHSC-8</strain>
    </source>
</reference>
<dbReference type="EMBL" id="CP010836">
    <property type="protein sequence ID" value="AJP73152.1"/>
    <property type="molecule type" value="Genomic_DNA"/>
</dbReference>
<dbReference type="Proteomes" id="UP000032300">
    <property type="component" value="Chromosome"/>
</dbReference>
<evidence type="ECO:0000313" key="2">
    <source>
        <dbReference type="EMBL" id="AJP73152.1"/>
    </source>
</evidence>
<evidence type="ECO:0000313" key="3">
    <source>
        <dbReference type="Proteomes" id="UP000032300"/>
    </source>
</evidence>
<reference evidence="2 3" key="2">
    <citation type="submission" date="2015-02" db="EMBL/GenBank/DDBJ databases">
        <title>The complete genome of Sphingomonas hengshuiensis sp. WHSC-8 isolated from soil of Hengshui Lake.</title>
        <authorList>
            <person name="Wei S."/>
            <person name="Guo J."/>
            <person name="Su C."/>
            <person name="Wu R."/>
            <person name="Zhang Z."/>
            <person name="Liang K."/>
            <person name="Li H."/>
            <person name="Wang T."/>
            <person name="Liu H."/>
            <person name="Zhang C."/>
            <person name="Li Z."/>
            <person name="Wang Q."/>
            <person name="Meng J."/>
        </authorList>
    </citation>
    <scope>NUCLEOTIDE SEQUENCE [LARGE SCALE GENOMIC DNA]</scope>
    <source>
        <strain evidence="2 3">WHSC-8</strain>
    </source>
</reference>
<protein>
    <submittedName>
        <fullName evidence="2">Uncharacterized protein</fullName>
    </submittedName>
</protein>
<dbReference type="RefSeq" id="WP_044333849.1">
    <property type="nucleotide sequence ID" value="NZ_CP010836.1"/>
</dbReference>
<proteinExistence type="predicted"/>
<dbReference type="KEGG" id="sphi:TS85_17170"/>
<keyword evidence="1" id="KW-0175">Coiled coil</keyword>
<keyword evidence="3" id="KW-1185">Reference proteome</keyword>
<evidence type="ECO:0000256" key="1">
    <source>
        <dbReference type="SAM" id="Coils"/>
    </source>
</evidence>